<dbReference type="GO" id="GO:0003677">
    <property type="term" value="F:DNA binding"/>
    <property type="evidence" value="ECO:0007669"/>
    <property type="project" value="InterPro"/>
</dbReference>
<reference evidence="2 3" key="1">
    <citation type="journal article" date="2014" name="PLoS ONE">
        <title>Genome Sequence of Candidatus Nitrososphaera evergladensis from Group I.1b Enriched from Everglades Soil Reveals Novel Genomic Features of the Ammonia-Oxidizing Archaea.</title>
        <authorList>
            <person name="Zhalnina K.V."/>
            <person name="Dias R."/>
            <person name="Leonard M.T."/>
            <person name="Dorr de Quadros P."/>
            <person name="Camargo F.A."/>
            <person name="Drew J.C."/>
            <person name="Farmerie W.G."/>
            <person name="Daroub S.H."/>
            <person name="Triplett E.W."/>
        </authorList>
    </citation>
    <scope>NUCLEOTIDE SEQUENCE [LARGE SCALE GENOMIC DNA]</scope>
    <source>
        <strain evidence="2 3">SR1</strain>
    </source>
</reference>
<dbReference type="HOGENOM" id="CLU_682577_0_0_2"/>
<dbReference type="InterPro" id="IPR011010">
    <property type="entry name" value="DNA_brk_join_enz"/>
</dbReference>
<dbReference type="EMBL" id="CP007174">
    <property type="protein sequence ID" value="AIF83294.1"/>
    <property type="molecule type" value="Genomic_DNA"/>
</dbReference>
<dbReference type="Proteomes" id="UP000028194">
    <property type="component" value="Chromosome"/>
</dbReference>
<dbReference type="eggNOG" id="arCOG01245">
    <property type="taxonomic scope" value="Archaea"/>
</dbReference>
<dbReference type="SUPFAM" id="SSF56349">
    <property type="entry name" value="DNA breaking-rejoining enzymes"/>
    <property type="match status" value="1"/>
</dbReference>
<dbReference type="KEGG" id="nev:NTE_01222"/>
<evidence type="ECO:0000313" key="3">
    <source>
        <dbReference type="Proteomes" id="UP000028194"/>
    </source>
</evidence>
<dbReference type="AlphaFoldDB" id="A0A075MVJ9"/>
<proteinExistence type="predicted"/>
<accession>A0A075MVJ9</accession>
<keyword evidence="3" id="KW-1185">Reference proteome</keyword>
<feature type="coiled-coil region" evidence="1">
    <location>
        <begin position="370"/>
        <end position="415"/>
    </location>
</feature>
<gene>
    <name evidence="2" type="ORF">NTE_01222</name>
</gene>
<evidence type="ECO:0008006" key="4">
    <source>
        <dbReference type="Google" id="ProtNLM"/>
    </source>
</evidence>
<protein>
    <recommendedName>
        <fullName evidence="4">Phage integrase family protein</fullName>
    </recommendedName>
</protein>
<dbReference type="GeneID" id="41597030"/>
<sequence length="443" mass="51762">MPDPLVQKYLDTIATQNVGSAKAVGYFIKDFETYAKDQLKMRVTELVKKLKDGTATDDPKEEQVYHIMKAYANWLVKNRFEDNGGSNNARTIKLKVSWARNFLEVNFIPISNAIFKQQVKYPKPEEPELSPAAKKTIQSIIIACEDIRLQTYAMWEASMGWRAKESFSIQNQHLEGLDLKTLKFTTNPTFVNVRGKHSKTKAGKRRQLTSEMRSQIEKWLAFKYRPRTINRQVLKNGKLVWNKKQVIPVPKPEDYVFAPYHEELVATLRALYKEAADRFRDLIDRLEIGYEEGGKRRKITLHTLRRYVFTACTKAVNEQYAKYHIGRKVHEYTKKTEEEIAEDFAGVEHLITFMDTSAIEEKQRSLVKELEVSQSRIRTLSEQLDILKTEKNSDVEVLKKQIAEMQKQRDKDMELFWKSERERGNVKTGLEELEEIETKKLQN</sequence>
<organism evidence="2 3">
    <name type="scientific">Candidatus Nitrososphaera evergladensis SR1</name>
    <dbReference type="NCBI Taxonomy" id="1459636"/>
    <lineage>
        <taxon>Archaea</taxon>
        <taxon>Nitrososphaerota</taxon>
        <taxon>Nitrososphaeria</taxon>
        <taxon>Nitrososphaerales</taxon>
        <taxon>Nitrososphaeraceae</taxon>
        <taxon>Nitrososphaera</taxon>
    </lineage>
</organism>
<dbReference type="RefSeq" id="WP_148700085.1">
    <property type="nucleotide sequence ID" value="NZ_CP007174.1"/>
</dbReference>
<keyword evidence="1" id="KW-0175">Coiled coil</keyword>
<dbReference type="OrthoDB" id="142231at2157"/>
<name>A0A075MVJ9_9ARCH</name>
<evidence type="ECO:0000256" key="1">
    <source>
        <dbReference type="SAM" id="Coils"/>
    </source>
</evidence>
<evidence type="ECO:0000313" key="2">
    <source>
        <dbReference type="EMBL" id="AIF83294.1"/>
    </source>
</evidence>